<dbReference type="EMBL" id="CP144753">
    <property type="protein sequence ID" value="WVZ91950.1"/>
    <property type="molecule type" value="Genomic_DNA"/>
</dbReference>
<feature type="transmembrane region" description="Helical" evidence="6">
    <location>
        <begin position="94"/>
        <end position="115"/>
    </location>
</feature>
<reference evidence="7 8" key="1">
    <citation type="submission" date="2024-02" db="EMBL/GenBank/DDBJ databases">
        <title>High-quality chromosome-scale genome assembly of Pensacola bahiagrass (Paspalum notatum Flugge var. saurae).</title>
        <authorList>
            <person name="Vega J.M."/>
            <person name="Podio M."/>
            <person name="Orjuela J."/>
            <person name="Siena L.A."/>
            <person name="Pessino S.C."/>
            <person name="Combes M.C."/>
            <person name="Mariac C."/>
            <person name="Albertini E."/>
            <person name="Pupilli F."/>
            <person name="Ortiz J.P.A."/>
            <person name="Leblanc O."/>
        </authorList>
    </citation>
    <scope>NUCLEOTIDE SEQUENCE [LARGE SCALE GENOMIC DNA]</scope>
    <source>
        <strain evidence="7">R1</strain>
        <tissue evidence="7">Leaf</tissue>
    </source>
</reference>
<keyword evidence="1" id="KW-0602">Photosynthesis</keyword>
<evidence type="ECO:0008006" key="9">
    <source>
        <dbReference type="Google" id="ProtNLM"/>
    </source>
</evidence>
<sequence>MAATAVVAASLSVARGLGSGRKPFISAGGSSAAASLRVPSYSPRRSVVVRASAQQQGHPAAREWAGAAAVAAALVLPEVAEAAAPGLSPSLKNFLLSIVSGGVVLVAIVGAVVAVSNFDPVKRG</sequence>
<dbReference type="Proteomes" id="UP001341281">
    <property type="component" value="Chromosome 09"/>
</dbReference>
<dbReference type="AlphaFoldDB" id="A0AAQ3UGV0"/>
<proteinExistence type="predicted"/>
<keyword evidence="8" id="KW-1185">Reference proteome</keyword>
<evidence type="ECO:0000313" key="8">
    <source>
        <dbReference type="Proteomes" id="UP001341281"/>
    </source>
</evidence>
<evidence type="ECO:0000256" key="2">
    <source>
        <dbReference type="ARBA" id="ARBA00022692"/>
    </source>
</evidence>
<dbReference type="Pfam" id="PF06596">
    <property type="entry name" value="PsbX"/>
    <property type="match status" value="1"/>
</dbReference>
<name>A0AAQ3UGV0_PASNO</name>
<accession>A0AAQ3UGV0</accession>
<protein>
    <recommendedName>
        <fullName evidence="9">Ultraviolet-B-repressible protein</fullName>
    </recommendedName>
</protein>
<dbReference type="GO" id="GO:0009523">
    <property type="term" value="C:photosystem II"/>
    <property type="evidence" value="ECO:0007669"/>
    <property type="project" value="UniProtKB-KW"/>
</dbReference>
<keyword evidence="3 6" id="KW-1133">Transmembrane helix</keyword>
<organism evidence="7 8">
    <name type="scientific">Paspalum notatum var. saurae</name>
    <dbReference type="NCBI Taxonomy" id="547442"/>
    <lineage>
        <taxon>Eukaryota</taxon>
        <taxon>Viridiplantae</taxon>
        <taxon>Streptophyta</taxon>
        <taxon>Embryophyta</taxon>
        <taxon>Tracheophyta</taxon>
        <taxon>Spermatophyta</taxon>
        <taxon>Magnoliopsida</taxon>
        <taxon>Liliopsida</taxon>
        <taxon>Poales</taxon>
        <taxon>Poaceae</taxon>
        <taxon>PACMAD clade</taxon>
        <taxon>Panicoideae</taxon>
        <taxon>Andropogonodae</taxon>
        <taxon>Paspaleae</taxon>
        <taxon>Paspalinae</taxon>
        <taxon>Paspalum</taxon>
    </lineage>
</organism>
<evidence type="ECO:0000313" key="7">
    <source>
        <dbReference type="EMBL" id="WVZ91950.1"/>
    </source>
</evidence>
<keyword evidence="5" id="KW-0604">Photosystem II</keyword>
<evidence type="ECO:0000256" key="6">
    <source>
        <dbReference type="SAM" id="Phobius"/>
    </source>
</evidence>
<evidence type="ECO:0000256" key="4">
    <source>
        <dbReference type="ARBA" id="ARBA00023136"/>
    </source>
</evidence>
<keyword evidence="2 6" id="KW-0812">Transmembrane</keyword>
<dbReference type="FunFam" id="1.20.5.510:FF:000006">
    <property type="entry name" value="Photosystem II psbX protein"/>
    <property type="match status" value="1"/>
</dbReference>
<dbReference type="PANTHER" id="PTHR34455:SF6">
    <property type="entry name" value="OS03G0343900 PROTEIN"/>
    <property type="match status" value="1"/>
</dbReference>
<dbReference type="PANTHER" id="PTHR34455">
    <property type="entry name" value="OS07G0673550 PROTEIN"/>
    <property type="match status" value="1"/>
</dbReference>
<keyword evidence="4 6" id="KW-0472">Membrane</keyword>
<evidence type="ECO:0000256" key="5">
    <source>
        <dbReference type="ARBA" id="ARBA00023276"/>
    </source>
</evidence>
<dbReference type="InterPro" id="IPR009518">
    <property type="entry name" value="PSII_PsbX"/>
</dbReference>
<dbReference type="GO" id="GO:0015979">
    <property type="term" value="P:photosynthesis"/>
    <property type="evidence" value="ECO:0007669"/>
    <property type="project" value="UniProtKB-KW"/>
</dbReference>
<gene>
    <name evidence="7" type="ORF">U9M48_038056</name>
</gene>
<evidence type="ECO:0000256" key="3">
    <source>
        <dbReference type="ARBA" id="ARBA00022989"/>
    </source>
</evidence>
<evidence type="ECO:0000256" key="1">
    <source>
        <dbReference type="ARBA" id="ARBA00022531"/>
    </source>
</evidence>
<dbReference type="Gene3D" id="1.20.5.510">
    <property type="entry name" value="Single helix bin"/>
    <property type="match status" value="1"/>
</dbReference>